<feature type="region of interest" description="Disordered" evidence="1">
    <location>
        <begin position="85"/>
        <end position="117"/>
    </location>
</feature>
<reference evidence="3" key="1">
    <citation type="journal article" date="2011" name="Nat. Biotechnol.">
        <title>The genomic sequence of the Chinese hamster ovary (CHO)-K1 cell line.</title>
        <authorList>
            <person name="Xu X."/>
            <person name="Nagarajan H."/>
            <person name="Lewis N.E."/>
            <person name="Pan S."/>
            <person name="Cai Z."/>
            <person name="Liu X."/>
            <person name="Chen W."/>
            <person name="Xie M."/>
            <person name="Wang W."/>
            <person name="Hammond S."/>
            <person name="Andersen M.R."/>
            <person name="Neff N."/>
            <person name="Passarelli B."/>
            <person name="Koh W."/>
            <person name="Fan H.C."/>
            <person name="Wang J."/>
            <person name="Gui Y."/>
            <person name="Lee K.H."/>
            <person name="Betenbaugh M.J."/>
            <person name="Quake S.R."/>
            <person name="Famili I."/>
            <person name="Palsson B.O."/>
            <person name="Wang J."/>
        </authorList>
    </citation>
    <scope>NUCLEOTIDE SEQUENCE [LARGE SCALE GENOMIC DNA]</scope>
    <source>
        <strain evidence="3">CHO K1 cell line</strain>
    </source>
</reference>
<gene>
    <name evidence="2" type="ORF">I79_020449</name>
</gene>
<feature type="compositionally biased region" description="Basic residues" evidence="1">
    <location>
        <begin position="90"/>
        <end position="101"/>
    </location>
</feature>
<evidence type="ECO:0000256" key="1">
    <source>
        <dbReference type="SAM" id="MobiDB-lite"/>
    </source>
</evidence>
<dbReference type="AlphaFoldDB" id="G3IA33"/>
<proteinExistence type="predicted"/>
<dbReference type="InParanoid" id="G3IA33"/>
<sequence length="131" mass="14452">MSGAGIVFRKIRHFHLVITITAQQLPPTAEPRPPPPPPPPVTSPFLLLPPRPALTSSTHPHIRGNLPPAAPTFKRTPEVLALTGEPCQPYHHRTRHPRPRGNAKWSRDTCGIPSPRHLLGGQAIRNLTQEQ</sequence>
<dbReference type="EMBL" id="JH001667">
    <property type="protein sequence ID" value="EGV98919.1"/>
    <property type="molecule type" value="Genomic_DNA"/>
</dbReference>
<dbReference type="Proteomes" id="UP000001075">
    <property type="component" value="Unassembled WGS sequence"/>
</dbReference>
<feature type="compositionally biased region" description="Pro residues" evidence="1">
    <location>
        <begin position="28"/>
        <end position="52"/>
    </location>
</feature>
<name>G3IA33_CRIGR</name>
<accession>G3IA33</accession>
<organism evidence="2 3">
    <name type="scientific">Cricetulus griseus</name>
    <name type="common">Chinese hamster</name>
    <name type="synonym">Cricetulus barabensis griseus</name>
    <dbReference type="NCBI Taxonomy" id="10029"/>
    <lineage>
        <taxon>Eukaryota</taxon>
        <taxon>Metazoa</taxon>
        <taxon>Chordata</taxon>
        <taxon>Craniata</taxon>
        <taxon>Vertebrata</taxon>
        <taxon>Euteleostomi</taxon>
        <taxon>Mammalia</taxon>
        <taxon>Eutheria</taxon>
        <taxon>Euarchontoglires</taxon>
        <taxon>Glires</taxon>
        <taxon>Rodentia</taxon>
        <taxon>Myomorpha</taxon>
        <taxon>Muroidea</taxon>
        <taxon>Cricetidae</taxon>
        <taxon>Cricetinae</taxon>
        <taxon>Cricetulus</taxon>
    </lineage>
</organism>
<evidence type="ECO:0000313" key="2">
    <source>
        <dbReference type="EMBL" id="EGV98919.1"/>
    </source>
</evidence>
<protein>
    <submittedName>
        <fullName evidence="2">Uncharacterized protein</fullName>
    </submittedName>
</protein>
<feature type="region of interest" description="Disordered" evidence="1">
    <location>
        <begin position="24"/>
        <end position="72"/>
    </location>
</feature>
<evidence type="ECO:0000313" key="3">
    <source>
        <dbReference type="Proteomes" id="UP000001075"/>
    </source>
</evidence>